<reference evidence="1" key="1">
    <citation type="journal article" date="2013" name="PLoS ONE">
        <title>Direct detection of alternative open reading frames translation products in human significantly expands the proteome.</title>
        <authorList>
            <person name="Vanderperre B."/>
            <person name="Lucier J.-F."/>
            <person name="Motard J."/>
            <person name="Tremblay G."/>
            <person name="Vanderperre S."/>
            <person name="Wisztorski M."/>
            <person name="Salzet M."/>
            <person name="Boisvert F.-M."/>
            <person name="Roucou X."/>
        </authorList>
    </citation>
    <scope>NUCLEOTIDE SEQUENCE</scope>
</reference>
<name>L8E7C3_HUMAN</name>
<dbReference type="EMBL" id="HF583668">
    <property type="protein sequence ID" value="CCQ43165.1"/>
    <property type="molecule type" value="Genomic_DNA"/>
</dbReference>
<dbReference type="AlphaFoldDB" id="L8E7C3"/>
<evidence type="ECO:0000313" key="1">
    <source>
        <dbReference type="EMBL" id="CCQ43165.1"/>
    </source>
</evidence>
<gene>
    <name evidence="1" type="primary">FMO1</name>
</gene>
<dbReference type="OrthoDB" id="66881at2759"/>
<organism evidence="1">
    <name type="scientific">Homo sapiens</name>
    <name type="common">Human</name>
    <dbReference type="NCBI Taxonomy" id="9606"/>
    <lineage>
        <taxon>Eukaryota</taxon>
        <taxon>Metazoa</taxon>
        <taxon>Chordata</taxon>
        <taxon>Craniata</taxon>
        <taxon>Vertebrata</taxon>
        <taxon>Euteleostomi</taxon>
        <taxon>Mammalia</taxon>
        <taxon>Eutheria</taxon>
        <taxon>Euarchontoglires</taxon>
        <taxon>Primates</taxon>
        <taxon>Haplorrhini</taxon>
        <taxon>Catarrhini</taxon>
        <taxon>Hominidae</taxon>
        <taxon>Homo</taxon>
    </lineage>
</organism>
<sequence>MTLGGCGDSPNMLKKAEPVSTSLWFPTAARRCLVTQTFHSQKIIQTMCQILNSWNISKCMQTTLTF</sequence>
<accession>L8E7C3</accession>
<proteinExistence type="predicted"/>
<dbReference type="PeptideAtlas" id="L8E7C3"/>
<protein>
    <submittedName>
        <fullName evidence="1">Alternative protein FMO1</fullName>
    </submittedName>
</protein>